<proteinExistence type="predicted"/>
<dbReference type="OrthoDB" id="2455920at2"/>
<name>A0A143H9E1_9BACL</name>
<feature type="region of interest" description="Disordered" evidence="1">
    <location>
        <begin position="52"/>
        <end position="79"/>
    </location>
</feature>
<evidence type="ECO:0000313" key="2">
    <source>
        <dbReference type="EMBL" id="AMW98095.1"/>
    </source>
</evidence>
<dbReference type="AlphaFoldDB" id="A0A143H9E1"/>
<reference evidence="2 3" key="1">
    <citation type="journal article" date="2016" name="Genome Announc.">
        <title>Whole-Genome Sequence of Rummeliibacillus stabekisii Strain PP9 Isolated from Antarctic Soil.</title>
        <authorList>
            <person name="da Mota F.F."/>
            <person name="Vollu R.E."/>
            <person name="Jurelevicius D."/>
            <person name="Seldin L."/>
        </authorList>
    </citation>
    <scope>NUCLEOTIDE SEQUENCE [LARGE SCALE GENOMIC DNA]</scope>
    <source>
        <strain evidence="2 3">PP9</strain>
    </source>
</reference>
<dbReference type="RefSeq" id="WP_066784446.1">
    <property type="nucleotide sequence ID" value="NZ_CP014806.1"/>
</dbReference>
<accession>A0A143H9E1</accession>
<reference evidence="3" key="2">
    <citation type="submission" date="2016-03" db="EMBL/GenBank/DDBJ databases">
        <authorList>
            <person name="Seldin L."/>
        </authorList>
    </citation>
    <scope>NUCLEOTIDE SEQUENCE [LARGE SCALE GENOMIC DNA]</scope>
    <source>
        <strain evidence="3">PP9</strain>
    </source>
</reference>
<dbReference type="KEGG" id="rst:ATY39_00880"/>
<dbReference type="STRING" id="241244.ATY39_00880"/>
<protein>
    <submittedName>
        <fullName evidence="2">Uncharacterized protein</fullName>
    </submittedName>
</protein>
<keyword evidence="3" id="KW-1185">Reference proteome</keyword>
<sequence>MSLDNHSKKSLDFKKVYDQNSQVEATSDAIKSIVGQYGGTMTSAYSHPVDYEKTPLFSSGGVSQHQAKGEPDQPQSTDV</sequence>
<feature type="compositionally biased region" description="Polar residues" evidence="1">
    <location>
        <begin position="56"/>
        <end position="66"/>
    </location>
</feature>
<dbReference type="Proteomes" id="UP000076021">
    <property type="component" value="Chromosome"/>
</dbReference>
<organism evidence="2 3">
    <name type="scientific">Rummeliibacillus stabekisii</name>
    <dbReference type="NCBI Taxonomy" id="241244"/>
    <lineage>
        <taxon>Bacteria</taxon>
        <taxon>Bacillati</taxon>
        <taxon>Bacillota</taxon>
        <taxon>Bacilli</taxon>
        <taxon>Bacillales</taxon>
        <taxon>Caryophanaceae</taxon>
        <taxon>Rummeliibacillus</taxon>
    </lineage>
</organism>
<evidence type="ECO:0000313" key="3">
    <source>
        <dbReference type="Proteomes" id="UP000076021"/>
    </source>
</evidence>
<evidence type="ECO:0000256" key="1">
    <source>
        <dbReference type="SAM" id="MobiDB-lite"/>
    </source>
</evidence>
<dbReference type="EMBL" id="CP014806">
    <property type="protein sequence ID" value="AMW98095.1"/>
    <property type="molecule type" value="Genomic_DNA"/>
</dbReference>
<gene>
    <name evidence="2" type="ORF">ATY39_00880</name>
</gene>